<evidence type="ECO:0000313" key="3">
    <source>
        <dbReference type="Proteomes" id="UP000616595"/>
    </source>
</evidence>
<dbReference type="Pfam" id="PF13349">
    <property type="entry name" value="DUF4097"/>
    <property type="match status" value="1"/>
</dbReference>
<reference evidence="2" key="1">
    <citation type="submission" date="2019-10" db="EMBL/GenBank/DDBJ databases">
        <authorList>
            <person name="Ross D.E."/>
            <person name="Gulliver D."/>
        </authorList>
    </citation>
    <scope>NUCLEOTIDE SEQUENCE</scope>
    <source>
        <strain evidence="2">DER-2019</strain>
    </source>
</reference>
<dbReference type="OrthoDB" id="357818at2"/>
<reference evidence="2" key="2">
    <citation type="submission" date="2020-10" db="EMBL/GenBank/DDBJ databases">
        <title>Comparative genomics of the Acetobacterium genus.</title>
        <authorList>
            <person name="Marshall C."/>
            <person name="May H."/>
            <person name="Norman S."/>
        </authorList>
    </citation>
    <scope>NUCLEOTIDE SEQUENCE</scope>
    <source>
        <strain evidence="2">DER-2019</strain>
    </source>
</reference>
<dbReference type="InterPro" id="IPR025164">
    <property type="entry name" value="Toastrack_DUF4097"/>
</dbReference>
<accession>A0A923HZ65</accession>
<dbReference type="Proteomes" id="UP000616595">
    <property type="component" value="Unassembled WGS sequence"/>
</dbReference>
<dbReference type="EMBL" id="WJBD01000026">
    <property type="protein sequence ID" value="MBC3889842.1"/>
    <property type="molecule type" value="Genomic_DNA"/>
</dbReference>
<name>A0A923HZ65_9FIRM</name>
<dbReference type="AlphaFoldDB" id="A0A923HZ65"/>
<comment type="caution">
    <text evidence="2">The sequence shown here is derived from an EMBL/GenBank/DDBJ whole genome shotgun (WGS) entry which is preliminary data.</text>
</comment>
<proteinExistence type="predicted"/>
<feature type="domain" description="DUF4097" evidence="1">
    <location>
        <begin position="84"/>
        <end position="242"/>
    </location>
</feature>
<gene>
    <name evidence="2" type="ORF">GH810_16175</name>
</gene>
<keyword evidence="3" id="KW-1185">Reference proteome</keyword>
<evidence type="ECO:0000313" key="2">
    <source>
        <dbReference type="EMBL" id="MBC3889842.1"/>
    </source>
</evidence>
<dbReference type="RefSeq" id="WP_148566016.1">
    <property type="nucleotide sequence ID" value="NZ_RXYA01000002.1"/>
</dbReference>
<sequence length="281" mass="29188">MKSNFGWVKYLAIAFGLVLALGIISSLVHGGIYVLTGLGLIENKTQLIENEAGSYSQEYTGSLNSISVVYNVGSLILQSGDEFKVEGTNLSSDLTAKMEDGKLIIQEKGPNNLLASLFDQNNAPNLVVTIPKSSKLESVDLELGAGRGEINGITTDNLSISQGAGEITATDVQANAGELKGGAGSVNFSNVALKDFDIDGGVGLIKIQGAITGKMKIDCGVGQTSLNISGNPDDYFINADQGLGPITINGLKIQEKGPGSKTAPNRIDINGGVGPVNIVFD</sequence>
<protein>
    <submittedName>
        <fullName evidence="2">DUF4097 family beta strand repeat protein</fullName>
    </submittedName>
</protein>
<evidence type="ECO:0000259" key="1">
    <source>
        <dbReference type="Pfam" id="PF13349"/>
    </source>
</evidence>
<organism evidence="2 3">
    <name type="scientific">Acetobacterium paludosum</name>
    <dbReference type="NCBI Taxonomy" id="52693"/>
    <lineage>
        <taxon>Bacteria</taxon>
        <taxon>Bacillati</taxon>
        <taxon>Bacillota</taxon>
        <taxon>Clostridia</taxon>
        <taxon>Eubacteriales</taxon>
        <taxon>Eubacteriaceae</taxon>
        <taxon>Acetobacterium</taxon>
    </lineage>
</organism>